<proteinExistence type="predicted"/>
<dbReference type="EMBL" id="JAYKXP010000191">
    <property type="protein sequence ID" value="KAK7020212.1"/>
    <property type="molecule type" value="Genomic_DNA"/>
</dbReference>
<protein>
    <submittedName>
        <fullName evidence="3">Uncharacterized protein</fullName>
    </submittedName>
</protein>
<keyword evidence="2" id="KW-1133">Transmembrane helix</keyword>
<evidence type="ECO:0000256" key="2">
    <source>
        <dbReference type="SAM" id="Phobius"/>
    </source>
</evidence>
<feature type="compositionally biased region" description="Low complexity" evidence="1">
    <location>
        <begin position="247"/>
        <end position="265"/>
    </location>
</feature>
<feature type="transmembrane region" description="Helical" evidence="2">
    <location>
        <begin position="140"/>
        <end position="161"/>
    </location>
</feature>
<keyword evidence="4" id="KW-1185">Reference proteome</keyword>
<feature type="compositionally biased region" description="Basic and acidic residues" evidence="1">
    <location>
        <begin position="319"/>
        <end position="336"/>
    </location>
</feature>
<feature type="compositionally biased region" description="Polar residues" evidence="1">
    <location>
        <begin position="12"/>
        <end position="23"/>
    </location>
</feature>
<feature type="compositionally biased region" description="Basic and acidic residues" evidence="1">
    <location>
        <begin position="360"/>
        <end position="369"/>
    </location>
</feature>
<keyword evidence="2" id="KW-0472">Membrane</keyword>
<feature type="compositionally biased region" description="Polar residues" evidence="1">
    <location>
        <begin position="66"/>
        <end position="80"/>
    </location>
</feature>
<feature type="compositionally biased region" description="Low complexity" evidence="1">
    <location>
        <begin position="297"/>
        <end position="318"/>
    </location>
</feature>
<feature type="compositionally biased region" description="Polar residues" evidence="1">
    <location>
        <begin position="337"/>
        <end position="347"/>
    </location>
</feature>
<organism evidence="3 4">
    <name type="scientific">Paramarasmius palmivorus</name>
    <dbReference type="NCBI Taxonomy" id="297713"/>
    <lineage>
        <taxon>Eukaryota</taxon>
        <taxon>Fungi</taxon>
        <taxon>Dikarya</taxon>
        <taxon>Basidiomycota</taxon>
        <taxon>Agaricomycotina</taxon>
        <taxon>Agaricomycetes</taxon>
        <taxon>Agaricomycetidae</taxon>
        <taxon>Agaricales</taxon>
        <taxon>Marasmiineae</taxon>
        <taxon>Marasmiaceae</taxon>
        <taxon>Paramarasmius</taxon>
    </lineage>
</organism>
<comment type="caution">
    <text evidence="3">The sequence shown here is derived from an EMBL/GenBank/DDBJ whole genome shotgun (WGS) entry which is preliminary data.</text>
</comment>
<keyword evidence="2" id="KW-0812">Transmembrane</keyword>
<evidence type="ECO:0000256" key="1">
    <source>
        <dbReference type="SAM" id="MobiDB-lite"/>
    </source>
</evidence>
<sequence>MPPDNPLRQYRQPRQLTTSSSFNWWPYPPWGASTSTTPAAVTITTTIQEVQSSDPEHSPSVAALPTPTTLSQGSIHIPTNSSSISPSSPPPVTSSASSLSGSNTVISITPLEASPNATPSFIEYPKNSSNTNTNEKINMILIPVFVVVGVVLGSIVAWFAYGCITRKAHRKKGGRRRTELEVGPEYAYSPSFKEDPEKISLPTADQHGVEQEPTWKELGHIEEQNFLLVPTAPNTFLSPGPRDSSNKSLSRATTSKTATSVSVYSQIDLEDNEEDYDPRSPRIGTQKKRRDKGSLNTVRRVPTTATTATSRTTSTSKSSRVESLSRRRPTYSRDDTSSSSHAELSRNTTATTTTTATRKGTGDTRRPDLSRTTTSRTTTTTRTGAGFRIVDESPLQSPTDAFASPNTGFSWAGVGEMIWQRRAPDLAEQDKYTSLPKPPARSKKSGNSRKNIVEERDRRLREYYGYDLPRSPPQVTTPRLEGELCFTPLIGQGKGL</sequence>
<gene>
    <name evidence="3" type="ORF">VNI00_017825</name>
</gene>
<reference evidence="3 4" key="1">
    <citation type="submission" date="2024-01" db="EMBL/GenBank/DDBJ databases">
        <title>A draft genome for a cacao thread blight-causing isolate of Paramarasmius palmivorus.</title>
        <authorList>
            <person name="Baruah I.K."/>
            <person name="Bukari Y."/>
            <person name="Amoako-Attah I."/>
            <person name="Meinhardt L.W."/>
            <person name="Bailey B.A."/>
            <person name="Cohen S.P."/>
        </authorList>
    </citation>
    <scope>NUCLEOTIDE SEQUENCE [LARGE SCALE GENOMIC DNA]</scope>
    <source>
        <strain evidence="3 4">GH-12</strain>
    </source>
</reference>
<feature type="compositionally biased region" description="Low complexity" evidence="1">
    <location>
        <begin position="370"/>
        <end position="383"/>
    </location>
</feature>
<feature type="region of interest" description="Disordered" evidence="1">
    <location>
        <begin position="431"/>
        <end position="456"/>
    </location>
</feature>
<dbReference type="AlphaFoldDB" id="A0AAW0B2S0"/>
<feature type="region of interest" description="Disordered" evidence="1">
    <location>
        <begin position="48"/>
        <end position="99"/>
    </location>
</feature>
<feature type="region of interest" description="Disordered" evidence="1">
    <location>
        <begin position="232"/>
        <end position="402"/>
    </location>
</feature>
<accession>A0AAW0B2S0</accession>
<evidence type="ECO:0000313" key="4">
    <source>
        <dbReference type="Proteomes" id="UP001383192"/>
    </source>
</evidence>
<evidence type="ECO:0000313" key="3">
    <source>
        <dbReference type="EMBL" id="KAK7020212.1"/>
    </source>
</evidence>
<feature type="compositionally biased region" description="Low complexity" evidence="1">
    <location>
        <begin position="348"/>
        <end position="357"/>
    </location>
</feature>
<name>A0AAW0B2S0_9AGAR</name>
<dbReference type="Proteomes" id="UP001383192">
    <property type="component" value="Unassembled WGS sequence"/>
</dbReference>
<feature type="region of interest" description="Disordered" evidence="1">
    <location>
        <begin position="1"/>
        <end position="26"/>
    </location>
</feature>